<name>A0A2T1C0X2_9CYAN</name>
<sequence>MSQKNETTILVLSLLITLGLLGGGCWWFSKNGGLKIGNEPTPTGIGAETGTPKSSDTSATKSFEQVSNIPSGLFNYGGSTSWAPIRLTVDGQIQAARPEFRLRYVQPTNSPPSSTTGISQLIDGKLAFAQSSRPILDGEYQQAEQRGFKLQQIPVAIDGLAIAVNPNLNVPGVTVAGLKSIYTGAVTNWKQLGGPDVPIRAYSRPLNSGGTVDILFEEVLGKQRFGANVQLVNTTTEALRKVANSPGGIYYASAVEVVPQCTVKPLPIGSQGGEFIPPYQLPFIPLSQCPGQRNRLNGADFQSGKYPITRNLYVVVKQNGQIDEQAGKAYADLLLTPQGQDLIQQAGFIKVR</sequence>
<keyword evidence="1" id="KW-0732">Signal</keyword>
<dbReference type="RefSeq" id="WP_106289619.1">
    <property type="nucleotide sequence ID" value="NZ_CAWNTC010000109.1"/>
</dbReference>
<keyword evidence="5" id="KW-1185">Reference proteome</keyword>
<reference evidence="4 5" key="1">
    <citation type="submission" date="2018-02" db="EMBL/GenBank/DDBJ databases">
        <authorList>
            <person name="Cohen D.B."/>
            <person name="Kent A.D."/>
        </authorList>
    </citation>
    <scope>NUCLEOTIDE SEQUENCE [LARGE SCALE GENOMIC DNA]</scope>
    <source>
        <strain evidence="4 5">CCAP 1448/3</strain>
    </source>
</reference>
<dbReference type="OrthoDB" id="506979at2"/>
<evidence type="ECO:0000259" key="3">
    <source>
        <dbReference type="Pfam" id="PF12849"/>
    </source>
</evidence>
<dbReference type="PROSITE" id="PS51257">
    <property type="entry name" value="PROKAR_LIPOPROTEIN"/>
    <property type="match status" value="1"/>
</dbReference>
<dbReference type="InterPro" id="IPR050811">
    <property type="entry name" value="Phosphate_ABC_transporter"/>
</dbReference>
<evidence type="ECO:0000256" key="2">
    <source>
        <dbReference type="SAM" id="MobiDB-lite"/>
    </source>
</evidence>
<dbReference type="SUPFAM" id="SSF53850">
    <property type="entry name" value="Periplasmic binding protein-like II"/>
    <property type="match status" value="1"/>
</dbReference>
<feature type="region of interest" description="Disordered" evidence="2">
    <location>
        <begin position="38"/>
        <end position="60"/>
    </location>
</feature>
<accession>A0A2T1C0X2</accession>
<dbReference type="InterPro" id="IPR024370">
    <property type="entry name" value="PBP_domain"/>
</dbReference>
<evidence type="ECO:0000256" key="1">
    <source>
        <dbReference type="ARBA" id="ARBA00022729"/>
    </source>
</evidence>
<proteinExistence type="predicted"/>
<dbReference type="AlphaFoldDB" id="A0A2T1C0X2"/>
<evidence type="ECO:0000313" key="5">
    <source>
        <dbReference type="Proteomes" id="UP000238762"/>
    </source>
</evidence>
<comment type="caution">
    <text evidence="4">The sequence shown here is derived from an EMBL/GenBank/DDBJ whole genome shotgun (WGS) entry which is preliminary data.</text>
</comment>
<protein>
    <submittedName>
        <fullName evidence="4">Phosphate ABC transporter substrate-binding protein</fullName>
    </submittedName>
</protein>
<dbReference type="PANTHER" id="PTHR30570:SF1">
    <property type="entry name" value="PHOSPHATE-BINDING PROTEIN PSTS"/>
    <property type="match status" value="1"/>
</dbReference>
<dbReference type="CDD" id="cd13566">
    <property type="entry name" value="PBP2_phosphate"/>
    <property type="match status" value="1"/>
</dbReference>
<gene>
    <name evidence="4" type="ORF">C7B64_15780</name>
</gene>
<dbReference type="Pfam" id="PF12849">
    <property type="entry name" value="PBP_like_2"/>
    <property type="match status" value="1"/>
</dbReference>
<dbReference type="Proteomes" id="UP000238762">
    <property type="component" value="Unassembled WGS sequence"/>
</dbReference>
<evidence type="ECO:0000313" key="4">
    <source>
        <dbReference type="EMBL" id="PSB01919.1"/>
    </source>
</evidence>
<organism evidence="4 5">
    <name type="scientific">Merismopedia glauca CCAP 1448/3</name>
    <dbReference type="NCBI Taxonomy" id="1296344"/>
    <lineage>
        <taxon>Bacteria</taxon>
        <taxon>Bacillati</taxon>
        <taxon>Cyanobacteriota</taxon>
        <taxon>Cyanophyceae</taxon>
        <taxon>Synechococcales</taxon>
        <taxon>Merismopediaceae</taxon>
        <taxon>Merismopedia</taxon>
    </lineage>
</organism>
<reference evidence="4 5" key="2">
    <citation type="submission" date="2018-03" db="EMBL/GenBank/DDBJ databases">
        <title>The ancient ancestry and fast evolution of plastids.</title>
        <authorList>
            <person name="Moore K.R."/>
            <person name="Magnabosco C."/>
            <person name="Momper L."/>
            <person name="Gold D.A."/>
            <person name="Bosak T."/>
            <person name="Fournier G.P."/>
        </authorList>
    </citation>
    <scope>NUCLEOTIDE SEQUENCE [LARGE SCALE GENOMIC DNA]</scope>
    <source>
        <strain evidence="4 5">CCAP 1448/3</strain>
    </source>
</reference>
<dbReference type="Gene3D" id="3.40.190.10">
    <property type="entry name" value="Periplasmic binding protein-like II"/>
    <property type="match status" value="2"/>
</dbReference>
<feature type="compositionally biased region" description="Polar residues" evidence="2">
    <location>
        <begin position="51"/>
        <end position="60"/>
    </location>
</feature>
<feature type="domain" description="PBP" evidence="3">
    <location>
        <begin position="76"/>
        <end position="336"/>
    </location>
</feature>
<dbReference type="PANTHER" id="PTHR30570">
    <property type="entry name" value="PERIPLASMIC PHOSPHATE BINDING COMPONENT OF PHOSPHATE ABC TRANSPORTER"/>
    <property type="match status" value="1"/>
</dbReference>
<dbReference type="EMBL" id="PVWJ01000081">
    <property type="protein sequence ID" value="PSB01919.1"/>
    <property type="molecule type" value="Genomic_DNA"/>
</dbReference>